<sequence>MLTLGILISILISTFVLIVFLDIMQGNDIFEAWFNLKNILKVARGEDYFLITIFIVLFLRLFWYHLRGKK</sequence>
<accession>A0A179T3N0</accession>
<keyword evidence="1" id="KW-1133">Transmembrane helix</keyword>
<dbReference type="InterPro" id="IPR058725">
    <property type="entry name" value="YczF"/>
</dbReference>
<keyword evidence="1" id="KW-0812">Transmembrane</keyword>
<keyword evidence="3" id="KW-1185">Reference proteome</keyword>
<name>A0A179T3N0_9BACI</name>
<feature type="transmembrane region" description="Helical" evidence="1">
    <location>
        <begin position="48"/>
        <end position="66"/>
    </location>
</feature>
<organism evidence="2 3">
    <name type="scientific">Metabacillus litoralis</name>
    <dbReference type="NCBI Taxonomy" id="152268"/>
    <lineage>
        <taxon>Bacteria</taxon>
        <taxon>Bacillati</taxon>
        <taxon>Bacillota</taxon>
        <taxon>Bacilli</taxon>
        <taxon>Bacillales</taxon>
        <taxon>Bacillaceae</taxon>
        <taxon>Metabacillus</taxon>
    </lineage>
</organism>
<proteinExistence type="predicted"/>
<evidence type="ECO:0000313" key="3">
    <source>
        <dbReference type="Proteomes" id="UP000078534"/>
    </source>
</evidence>
<gene>
    <name evidence="2" type="ORF">A6K24_17905</name>
</gene>
<dbReference type="AlphaFoldDB" id="A0A179T3N0"/>
<evidence type="ECO:0000313" key="2">
    <source>
        <dbReference type="EMBL" id="OAS87930.1"/>
    </source>
</evidence>
<dbReference type="Pfam" id="PF26310">
    <property type="entry name" value="YczF"/>
    <property type="match status" value="1"/>
</dbReference>
<evidence type="ECO:0000256" key="1">
    <source>
        <dbReference type="SAM" id="Phobius"/>
    </source>
</evidence>
<dbReference type="Proteomes" id="UP000078534">
    <property type="component" value="Unassembled WGS sequence"/>
</dbReference>
<comment type="caution">
    <text evidence="2">The sequence shown here is derived from an EMBL/GenBank/DDBJ whole genome shotgun (WGS) entry which is preliminary data.</text>
</comment>
<dbReference type="EMBL" id="LWSG01000006">
    <property type="protein sequence ID" value="OAS87930.1"/>
    <property type="molecule type" value="Genomic_DNA"/>
</dbReference>
<feature type="transmembrane region" description="Helical" evidence="1">
    <location>
        <begin position="6"/>
        <end position="27"/>
    </location>
</feature>
<reference evidence="3" key="1">
    <citation type="submission" date="2016-04" db="EMBL/GenBank/DDBJ databases">
        <authorList>
            <person name="Lyu Z."/>
            <person name="Lyu W."/>
        </authorList>
    </citation>
    <scope>NUCLEOTIDE SEQUENCE [LARGE SCALE GENOMIC DNA]</scope>
    <source>
        <strain evidence="3">C44</strain>
    </source>
</reference>
<protein>
    <submittedName>
        <fullName evidence="2">Uncharacterized protein</fullName>
    </submittedName>
</protein>
<keyword evidence="1" id="KW-0472">Membrane</keyword>